<dbReference type="EC" id="2.7.11.1" evidence="2"/>
<evidence type="ECO:0000256" key="4">
    <source>
        <dbReference type="ARBA" id="ARBA00022679"/>
    </source>
</evidence>
<sequence length="634" mass="70830">MQDFANPHEDGHRRRRDVDRDRRCEALQVAQVEASINRIDVSFAHFNRSLERVSTSVSKLSSAICSHALSTDFALARFPPLPHGSSLPHPPHSPSPDTSARHHSPKSSPIGPAQTELPPLLPLHSYNPKPTPAPVRNAPLLPLPSPHSSRDPMVRPTPEATEKPMYKICGEKNHVSPNPSPLYFSPSSKSSERHRSRYSRCINITSVDGSSKIDWDCSDVCTDNDELNNHLRSSCNLEKSVAVAHECKVYKNVEEEDNRVPSTELRSAEDWPRIKKEFQILNHFVYHGTAIVKGRISSESRFLELKEKLVTSDYEDYAPDAIIEVFITGVQVLDVKSTNKANPTSFSQVARHNVADDFVQLGVDDFLVEIDLVLQDNMNIAVKRLKDGLPYCVALGIARALSYPHESCNSKIIYRDIKSANVFLDENFEAVVGDFGLAKLMDMKKTSLTTQICGTQRLKAPDYIATGKASEKTDVFGYDIMLLELVTGQRALCFEGRDDLLLLDHIRTLSFAISDGSHPGNEEREYALKVMHAGQQISAEIILMSFFLRNMFEYYQGGVEMIKRDLLTEPLKPYLERALTLSPCYYGGVNGGEVTAIRVMVGRQRRKLFDPGGLIINFTSTSLSTTSLDGVELF</sequence>
<keyword evidence="3" id="KW-0723">Serine/threonine-protein kinase</keyword>
<dbReference type="InterPro" id="IPR018162">
    <property type="entry name" value="Ala-tRNA-ligase_IIc_anticod-bd"/>
</dbReference>
<evidence type="ECO:0000313" key="15">
    <source>
        <dbReference type="Proteomes" id="UP000829196"/>
    </source>
</evidence>
<keyword evidence="4" id="KW-0808">Transferase</keyword>
<evidence type="ECO:0000256" key="2">
    <source>
        <dbReference type="ARBA" id="ARBA00012513"/>
    </source>
</evidence>
<evidence type="ECO:0000313" key="14">
    <source>
        <dbReference type="EMBL" id="KAI0499082.1"/>
    </source>
</evidence>
<dbReference type="GO" id="GO:0004813">
    <property type="term" value="F:alanine-tRNA ligase activity"/>
    <property type="evidence" value="ECO:0007669"/>
    <property type="project" value="InterPro"/>
</dbReference>
<dbReference type="GO" id="GO:0004674">
    <property type="term" value="F:protein serine/threonine kinase activity"/>
    <property type="evidence" value="ECO:0007669"/>
    <property type="project" value="UniProtKB-KW"/>
</dbReference>
<reference evidence="14" key="1">
    <citation type="journal article" date="2022" name="Front. Genet.">
        <title>Chromosome-Scale Assembly of the Dendrobium nobile Genome Provides Insights Into the Molecular Mechanism of the Biosynthesis of the Medicinal Active Ingredient of Dendrobium.</title>
        <authorList>
            <person name="Xu Q."/>
            <person name="Niu S.-C."/>
            <person name="Li K.-L."/>
            <person name="Zheng P.-J."/>
            <person name="Zhang X.-J."/>
            <person name="Jia Y."/>
            <person name="Liu Y."/>
            <person name="Niu Y.-X."/>
            <person name="Yu L.-H."/>
            <person name="Chen D.-F."/>
            <person name="Zhang G.-Q."/>
        </authorList>
    </citation>
    <scope>NUCLEOTIDE SEQUENCE</scope>
    <source>
        <tissue evidence="14">Leaf</tissue>
    </source>
</reference>
<dbReference type="AlphaFoldDB" id="A0A8T3ATQ7"/>
<evidence type="ECO:0000256" key="8">
    <source>
        <dbReference type="ARBA" id="ARBA00022989"/>
    </source>
</evidence>
<dbReference type="PROSITE" id="PS50011">
    <property type="entry name" value="PROTEIN_KINASE_DOM"/>
    <property type="match status" value="1"/>
</dbReference>
<feature type="compositionally biased region" description="Basic and acidic residues" evidence="12">
    <location>
        <begin position="160"/>
        <end position="174"/>
    </location>
</feature>
<dbReference type="EMBL" id="JAGYWB010000014">
    <property type="protein sequence ID" value="KAI0499082.1"/>
    <property type="molecule type" value="Genomic_DNA"/>
</dbReference>
<feature type="region of interest" description="Disordered" evidence="12">
    <location>
        <begin position="82"/>
        <end position="191"/>
    </location>
</feature>
<dbReference type="Pfam" id="PF00069">
    <property type="entry name" value="Pkinase"/>
    <property type="match status" value="1"/>
</dbReference>
<dbReference type="OrthoDB" id="4062651at2759"/>
<dbReference type="SUPFAM" id="SSF101353">
    <property type="entry name" value="Putative anticodon-binding domain of alanyl-tRNA synthetase (AlaRS)"/>
    <property type="match status" value="1"/>
</dbReference>
<keyword evidence="8" id="KW-1133">Transmembrane helix</keyword>
<dbReference type="InterPro" id="IPR011009">
    <property type="entry name" value="Kinase-like_dom_sf"/>
</dbReference>
<comment type="caution">
    <text evidence="14">The sequence shown here is derived from an EMBL/GenBank/DDBJ whole genome shotgun (WGS) entry which is preliminary data.</text>
</comment>
<gene>
    <name evidence="14" type="ORF">KFK09_019983</name>
</gene>
<accession>A0A8T3ATQ7</accession>
<dbReference type="InterPro" id="IPR000719">
    <property type="entry name" value="Prot_kinase_dom"/>
</dbReference>
<keyword evidence="6" id="KW-0547">Nucleotide-binding</keyword>
<keyword evidence="3" id="KW-0418">Kinase</keyword>
<keyword evidence="5" id="KW-0812">Transmembrane</keyword>
<evidence type="ECO:0000256" key="1">
    <source>
        <dbReference type="ARBA" id="ARBA00004162"/>
    </source>
</evidence>
<comment type="subcellular location">
    <subcellularLocation>
        <location evidence="1">Cell membrane</location>
        <topology evidence="1">Single-pass membrane protein</topology>
    </subcellularLocation>
</comment>
<keyword evidence="9" id="KW-0472">Membrane</keyword>
<evidence type="ECO:0000256" key="6">
    <source>
        <dbReference type="ARBA" id="ARBA00022741"/>
    </source>
</evidence>
<comment type="catalytic activity">
    <reaction evidence="11">
        <text>L-seryl-[protein] + ATP = O-phospho-L-seryl-[protein] + ADP + H(+)</text>
        <dbReference type="Rhea" id="RHEA:17989"/>
        <dbReference type="Rhea" id="RHEA-COMP:9863"/>
        <dbReference type="Rhea" id="RHEA-COMP:11604"/>
        <dbReference type="ChEBI" id="CHEBI:15378"/>
        <dbReference type="ChEBI" id="CHEBI:29999"/>
        <dbReference type="ChEBI" id="CHEBI:30616"/>
        <dbReference type="ChEBI" id="CHEBI:83421"/>
        <dbReference type="ChEBI" id="CHEBI:456216"/>
        <dbReference type="EC" id="2.7.11.1"/>
    </reaction>
</comment>
<dbReference type="Proteomes" id="UP000829196">
    <property type="component" value="Unassembled WGS sequence"/>
</dbReference>
<dbReference type="InterPro" id="IPR047117">
    <property type="entry name" value="PERK1-13-like"/>
</dbReference>
<dbReference type="PROSITE" id="PS00108">
    <property type="entry name" value="PROTEIN_KINASE_ST"/>
    <property type="match status" value="1"/>
</dbReference>
<dbReference type="PANTHER" id="PTHR47982">
    <property type="entry name" value="PROLINE-RICH RECEPTOR-LIKE PROTEIN KINASE PERK4"/>
    <property type="match status" value="1"/>
</dbReference>
<name>A0A8T3ATQ7_DENNO</name>
<dbReference type="SUPFAM" id="SSF56112">
    <property type="entry name" value="Protein kinase-like (PK-like)"/>
    <property type="match status" value="1"/>
</dbReference>
<proteinExistence type="predicted"/>
<evidence type="ECO:0000256" key="12">
    <source>
        <dbReference type="SAM" id="MobiDB-lite"/>
    </source>
</evidence>
<protein>
    <recommendedName>
        <fullName evidence="2">non-specific serine/threonine protein kinase</fullName>
        <ecNumber evidence="2">2.7.11.1</ecNumber>
    </recommendedName>
</protein>
<dbReference type="GO" id="GO:0005886">
    <property type="term" value="C:plasma membrane"/>
    <property type="evidence" value="ECO:0007669"/>
    <property type="project" value="UniProtKB-SubCell"/>
</dbReference>
<dbReference type="SMART" id="SM00220">
    <property type="entry name" value="S_TKc"/>
    <property type="match status" value="1"/>
</dbReference>
<dbReference type="Gene3D" id="1.10.510.10">
    <property type="entry name" value="Transferase(Phosphotransferase) domain 1"/>
    <property type="match status" value="1"/>
</dbReference>
<dbReference type="GO" id="GO:0005737">
    <property type="term" value="C:cytoplasm"/>
    <property type="evidence" value="ECO:0007669"/>
    <property type="project" value="InterPro"/>
</dbReference>
<dbReference type="GO" id="GO:0006419">
    <property type="term" value="P:alanyl-tRNA aminoacylation"/>
    <property type="evidence" value="ECO:0007669"/>
    <property type="project" value="InterPro"/>
</dbReference>
<keyword evidence="15" id="KW-1185">Reference proteome</keyword>
<evidence type="ECO:0000256" key="7">
    <source>
        <dbReference type="ARBA" id="ARBA00022840"/>
    </source>
</evidence>
<keyword evidence="7" id="KW-0067">ATP-binding</keyword>
<comment type="catalytic activity">
    <reaction evidence="10">
        <text>L-threonyl-[protein] + ATP = O-phospho-L-threonyl-[protein] + ADP + H(+)</text>
        <dbReference type="Rhea" id="RHEA:46608"/>
        <dbReference type="Rhea" id="RHEA-COMP:11060"/>
        <dbReference type="Rhea" id="RHEA-COMP:11605"/>
        <dbReference type="ChEBI" id="CHEBI:15378"/>
        <dbReference type="ChEBI" id="CHEBI:30013"/>
        <dbReference type="ChEBI" id="CHEBI:30616"/>
        <dbReference type="ChEBI" id="CHEBI:61977"/>
        <dbReference type="ChEBI" id="CHEBI:456216"/>
        <dbReference type="EC" id="2.7.11.1"/>
    </reaction>
</comment>
<feature type="domain" description="Protein kinase" evidence="13">
    <location>
        <begin position="235"/>
        <end position="585"/>
    </location>
</feature>
<evidence type="ECO:0000256" key="9">
    <source>
        <dbReference type="ARBA" id="ARBA00023136"/>
    </source>
</evidence>
<evidence type="ECO:0000256" key="5">
    <source>
        <dbReference type="ARBA" id="ARBA00022692"/>
    </source>
</evidence>
<dbReference type="PANTHER" id="PTHR47982:SF6">
    <property type="entry name" value="PROLINE-RICH RECEPTOR-LIKE PROTEIN KINASE PERK4"/>
    <property type="match status" value="1"/>
</dbReference>
<evidence type="ECO:0000256" key="10">
    <source>
        <dbReference type="ARBA" id="ARBA00047899"/>
    </source>
</evidence>
<evidence type="ECO:0000256" key="11">
    <source>
        <dbReference type="ARBA" id="ARBA00048679"/>
    </source>
</evidence>
<organism evidence="14 15">
    <name type="scientific">Dendrobium nobile</name>
    <name type="common">Orchid</name>
    <dbReference type="NCBI Taxonomy" id="94219"/>
    <lineage>
        <taxon>Eukaryota</taxon>
        <taxon>Viridiplantae</taxon>
        <taxon>Streptophyta</taxon>
        <taxon>Embryophyta</taxon>
        <taxon>Tracheophyta</taxon>
        <taxon>Spermatophyta</taxon>
        <taxon>Magnoliopsida</taxon>
        <taxon>Liliopsida</taxon>
        <taxon>Asparagales</taxon>
        <taxon>Orchidaceae</taxon>
        <taxon>Epidendroideae</taxon>
        <taxon>Malaxideae</taxon>
        <taxon>Dendrobiinae</taxon>
        <taxon>Dendrobium</taxon>
    </lineage>
</organism>
<evidence type="ECO:0000256" key="3">
    <source>
        <dbReference type="ARBA" id="ARBA00022527"/>
    </source>
</evidence>
<evidence type="ECO:0000259" key="13">
    <source>
        <dbReference type="PROSITE" id="PS50011"/>
    </source>
</evidence>
<dbReference type="InterPro" id="IPR008271">
    <property type="entry name" value="Ser/Thr_kinase_AS"/>
</dbReference>
<dbReference type="GO" id="GO:0005524">
    <property type="term" value="F:ATP binding"/>
    <property type="evidence" value="ECO:0007669"/>
    <property type="project" value="UniProtKB-KW"/>
</dbReference>